<keyword evidence="2" id="KW-0812">Transmembrane</keyword>
<dbReference type="AlphaFoldDB" id="A0A2Z7BSE4"/>
<accession>A0A2Z7BSE4</accession>
<keyword evidence="4" id="KW-1185">Reference proteome</keyword>
<feature type="compositionally biased region" description="Polar residues" evidence="1">
    <location>
        <begin position="80"/>
        <end position="96"/>
    </location>
</feature>
<evidence type="ECO:0000256" key="2">
    <source>
        <dbReference type="SAM" id="Phobius"/>
    </source>
</evidence>
<evidence type="ECO:0000256" key="1">
    <source>
        <dbReference type="SAM" id="MobiDB-lite"/>
    </source>
</evidence>
<keyword evidence="2" id="KW-0472">Membrane</keyword>
<proteinExistence type="predicted"/>
<sequence length="249" mass="27925">MLRLVVHCSCDWYFAKSCCVWIGSRELWSVWDNAPVLASGCVVATGLLPESSGFLAGLVVAQYKMPPRRRGRSRGLFQESGGQNEDQYSAPSQTRESSGEEEAVAPPAPVERMDVVIARFQRMSPPIFNGDESSEDADSWLHNVILLFDRAQYDNDLRLRLVTLLFRKAAERWWRGASRTLEETGVELSWDVICLLLSSMCIHGIASHTSFIAIVASFLFCFLPGCEGERQYRTLIFLLGYVSPYEPSG</sequence>
<gene>
    <name evidence="3" type="ORF">F511_32264</name>
</gene>
<evidence type="ECO:0000313" key="3">
    <source>
        <dbReference type="EMBL" id="KZV37532.1"/>
    </source>
</evidence>
<protein>
    <submittedName>
        <fullName evidence="3">Uncharacterized protein</fullName>
    </submittedName>
</protein>
<keyword evidence="2" id="KW-1133">Transmembrane helix</keyword>
<dbReference type="Proteomes" id="UP000250235">
    <property type="component" value="Unassembled WGS sequence"/>
</dbReference>
<feature type="region of interest" description="Disordered" evidence="1">
    <location>
        <begin position="70"/>
        <end position="106"/>
    </location>
</feature>
<dbReference type="OrthoDB" id="1934635at2759"/>
<evidence type="ECO:0000313" key="4">
    <source>
        <dbReference type="Proteomes" id="UP000250235"/>
    </source>
</evidence>
<organism evidence="3 4">
    <name type="scientific">Dorcoceras hygrometricum</name>
    <dbReference type="NCBI Taxonomy" id="472368"/>
    <lineage>
        <taxon>Eukaryota</taxon>
        <taxon>Viridiplantae</taxon>
        <taxon>Streptophyta</taxon>
        <taxon>Embryophyta</taxon>
        <taxon>Tracheophyta</taxon>
        <taxon>Spermatophyta</taxon>
        <taxon>Magnoliopsida</taxon>
        <taxon>eudicotyledons</taxon>
        <taxon>Gunneridae</taxon>
        <taxon>Pentapetalae</taxon>
        <taxon>asterids</taxon>
        <taxon>lamiids</taxon>
        <taxon>Lamiales</taxon>
        <taxon>Gesneriaceae</taxon>
        <taxon>Didymocarpoideae</taxon>
        <taxon>Trichosporeae</taxon>
        <taxon>Loxocarpinae</taxon>
        <taxon>Dorcoceras</taxon>
    </lineage>
</organism>
<dbReference type="EMBL" id="KV002709">
    <property type="protein sequence ID" value="KZV37532.1"/>
    <property type="molecule type" value="Genomic_DNA"/>
</dbReference>
<name>A0A2Z7BSE4_9LAMI</name>
<reference evidence="3 4" key="1">
    <citation type="journal article" date="2015" name="Proc. Natl. Acad. Sci. U.S.A.">
        <title>The resurrection genome of Boea hygrometrica: A blueprint for survival of dehydration.</title>
        <authorList>
            <person name="Xiao L."/>
            <person name="Yang G."/>
            <person name="Zhang L."/>
            <person name="Yang X."/>
            <person name="Zhao S."/>
            <person name="Ji Z."/>
            <person name="Zhou Q."/>
            <person name="Hu M."/>
            <person name="Wang Y."/>
            <person name="Chen M."/>
            <person name="Xu Y."/>
            <person name="Jin H."/>
            <person name="Xiao X."/>
            <person name="Hu G."/>
            <person name="Bao F."/>
            <person name="Hu Y."/>
            <person name="Wan P."/>
            <person name="Li L."/>
            <person name="Deng X."/>
            <person name="Kuang T."/>
            <person name="Xiang C."/>
            <person name="Zhu J.K."/>
            <person name="Oliver M.J."/>
            <person name="He Y."/>
        </authorList>
    </citation>
    <scope>NUCLEOTIDE SEQUENCE [LARGE SCALE GENOMIC DNA]</scope>
    <source>
        <strain evidence="4">cv. XS01</strain>
    </source>
</reference>
<feature type="transmembrane region" description="Helical" evidence="2">
    <location>
        <begin position="205"/>
        <end position="223"/>
    </location>
</feature>